<dbReference type="EMBL" id="CP094534">
    <property type="protein sequence ID" value="UOE33249.1"/>
    <property type="molecule type" value="Genomic_DNA"/>
</dbReference>
<evidence type="ECO:0008006" key="4">
    <source>
        <dbReference type="Google" id="ProtNLM"/>
    </source>
</evidence>
<feature type="transmembrane region" description="Helical" evidence="1">
    <location>
        <begin position="193"/>
        <end position="216"/>
    </location>
</feature>
<keyword evidence="3" id="KW-1185">Reference proteome</keyword>
<sequence>MEHVPAALAIGFGLITLLSVAIFYRAAHYSGRTLAVLLAWLGLQAGVALSGFYTVTNTLPPRPLALVAPPVLLMALLWGTARGQQYLNGLHLPTLTLLHVVRIPVELVLYGLYVHHAVPELMTFAGRNWDVLSGLSAPVVYYLAFKRKTLSSGWLLTWNFIALGLLVNIVATAMLAAPTLFQKLAFEQPNVAILYFPFNLLPAVVVPLVLLAHLAAIRRLWGARRGVAEAAQRRSNFSRPDLVR</sequence>
<keyword evidence="1" id="KW-0472">Membrane</keyword>
<evidence type="ECO:0000256" key="1">
    <source>
        <dbReference type="SAM" id="Phobius"/>
    </source>
</evidence>
<gene>
    <name evidence="2" type="ORF">MTP16_19245</name>
</gene>
<dbReference type="RefSeq" id="WP_243512927.1">
    <property type="nucleotide sequence ID" value="NZ_CP094534.1"/>
</dbReference>
<keyword evidence="1" id="KW-0812">Transmembrane</keyword>
<dbReference type="Proteomes" id="UP000831390">
    <property type="component" value="Chromosome"/>
</dbReference>
<name>A0ABY4B324_9BACT</name>
<feature type="transmembrane region" description="Helical" evidence="1">
    <location>
        <begin position="6"/>
        <end position="27"/>
    </location>
</feature>
<keyword evidence="1" id="KW-1133">Transmembrane helix</keyword>
<evidence type="ECO:0000313" key="3">
    <source>
        <dbReference type="Proteomes" id="UP000831390"/>
    </source>
</evidence>
<proteinExistence type="predicted"/>
<feature type="transmembrane region" description="Helical" evidence="1">
    <location>
        <begin position="61"/>
        <end position="80"/>
    </location>
</feature>
<organism evidence="2 3">
    <name type="scientific">Hymenobacter monticola</name>
    <dbReference type="NCBI Taxonomy" id="1705399"/>
    <lineage>
        <taxon>Bacteria</taxon>
        <taxon>Pseudomonadati</taxon>
        <taxon>Bacteroidota</taxon>
        <taxon>Cytophagia</taxon>
        <taxon>Cytophagales</taxon>
        <taxon>Hymenobacteraceae</taxon>
        <taxon>Hymenobacter</taxon>
    </lineage>
</organism>
<feature type="transmembrane region" description="Helical" evidence="1">
    <location>
        <begin position="34"/>
        <end position="55"/>
    </location>
</feature>
<evidence type="ECO:0000313" key="2">
    <source>
        <dbReference type="EMBL" id="UOE33249.1"/>
    </source>
</evidence>
<accession>A0ABY4B324</accession>
<feature type="transmembrane region" description="Helical" evidence="1">
    <location>
        <begin position="156"/>
        <end position="181"/>
    </location>
</feature>
<reference evidence="2 3" key="1">
    <citation type="submission" date="2022-03" db="EMBL/GenBank/DDBJ databases">
        <title>Hymenobactersp. isolated from the air.</title>
        <authorList>
            <person name="Won M."/>
            <person name="Kwon S.-W."/>
        </authorList>
    </citation>
    <scope>NUCLEOTIDE SEQUENCE [LARGE SCALE GENOMIC DNA]</scope>
    <source>
        <strain evidence="2 3">KACC 22596</strain>
    </source>
</reference>
<protein>
    <recommendedName>
        <fullName evidence="4">TIGR02206 family membrane protein</fullName>
    </recommendedName>
</protein>